<evidence type="ECO:0000313" key="1">
    <source>
        <dbReference type="EMBL" id="PRX64885.1"/>
    </source>
</evidence>
<reference evidence="1 2" key="1">
    <citation type="submission" date="2018-03" db="EMBL/GenBank/DDBJ databases">
        <title>Genomic Encyclopedia of Type Strains, Phase III (KMG-III): the genomes of soil and plant-associated and newly described type strains.</title>
        <authorList>
            <person name="Whitman W."/>
        </authorList>
    </citation>
    <scope>NUCLEOTIDE SEQUENCE [LARGE SCALE GENOMIC DNA]</scope>
    <source>
        <strain evidence="1 2">CGMCC 4.7104</strain>
    </source>
</reference>
<accession>A0A2T0MZR5</accession>
<dbReference type="Proteomes" id="UP000238312">
    <property type="component" value="Unassembled WGS sequence"/>
</dbReference>
<dbReference type="EMBL" id="PVNG01000008">
    <property type="protein sequence ID" value="PRX64885.1"/>
    <property type="molecule type" value="Genomic_DNA"/>
</dbReference>
<dbReference type="RefSeq" id="WP_106241892.1">
    <property type="nucleotide sequence ID" value="NZ_JBFAIL010000038.1"/>
</dbReference>
<dbReference type="GO" id="GO:0032259">
    <property type="term" value="P:methylation"/>
    <property type="evidence" value="ECO:0007669"/>
    <property type="project" value="InterPro"/>
</dbReference>
<organism evidence="1 2">
    <name type="scientific">Nonomuraea fuscirosea</name>
    <dbReference type="NCBI Taxonomy" id="1291556"/>
    <lineage>
        <taxon>Bacteria</taxon>
        <taxon>Bacillati</taxon>
        <taxon>Actinomycetota</taxon>
        <taxon>Actinomycetes</taxon>
        <taxon>Streptosporangiales</taxon>
        <taxon>Streptosporangiaceae</taxon>
        <taxon>Nonomuraea</taxon>
    </lineage>
</organism>
<dbReference type="AlphaFoldDB" id="A0A2T0MZR5"/>
<dbReference type="PROSITE" id="PS00092">
    <property type="entry name" value="N6_MTASE"/>
    <property type="match status" value="1"/>
</dbReference>
<evidence type="ECO:0000313" key="2">
    <source>
        <dbReference type="Proteomes" id="UP000238312"/>
    </source>
</evidence>
<sequence length="194" mass="20625">MTGPEKAALDPAALRNAVTDQPASTAGAWAGGAASVEGFLRRVVADLDRMPALRVHHAEFGNYGSGYASYIDVFVTRRDGSACRSANGWTEVEGLPLALCRLAPVAVLFTPGSQSSGPDGAGSRGLPQLSLVADDAPPGWAAEYRQIRQVLDRHDLGLLDARLLGLPLMRGLQVDTVLGDPPYTVFDAWFHWAD</sequence>
<protein>
    <submittedName>
        <fullName evidence="1">Uncharacterized protein</fullName>
    </submittedName>
</protein>
<proteinExistence type="predicted"/>
<dbReference type="GO" id="GO:0008168">
    <property type="term" value="F:methyltransferase activity"/>
    <property type="evidence" value="ECO:0007669"/>
    <property type="project" value="InterPro"/>
</dbReference>
<dbReference type="InterPro" id="IPR002052">
    <property type="entry name" value="DNA_methylase_N6_adenine_CS"/>
</dbReference>
<name>A0A2T0MZR5_9ACTN</name>
<keyword evidence="2" id="KW-1185">Reference proteome</keyword>
<dbReference type="OrthoDB" id="2678393at2"/>
<dbReference type="GO" id="GO:0003676">
    <property type="term" value="F:nucleic acid binding"/>
    <property type="evidence" value="ECO:0007669"/>
    <property type="project" value="InterPro"/>
</dbReference>
<comment type="caution">
    <text evidence="1">The sequence shown here is derived from an EMBL/GenBank/DDBJ whole genome shotgun (WGS) entry which is preliminary data.</text>
</comment>
<gene>
    <name evidence="1" type="ORF">B0I32_108246</name>
</gene>